<keyword evidence="1" id="KW-0560">Oxidoreductase</keyword>
<feature type="domain" description="Sulfatase-modifying factor enzyme-like" evidence="4">
    <location>
        <begin position="187"/>
        <end position="320"/>
    </location>
</feature>
<keyword evidence="2" id="KW-0408">Iron</keyword>
<dbReference type="InterPro" id="IPR034660">
    <property type="entry name" value="DinB/YfiT-like"/>
</dbReference>
<dbReference type="InterPro" id="IPR051043">
    <property type="entry name" value="Sulfatase_Mod_Factor_Kinase"/>
</dbReference>
<organism evidence="6 7">
    <name type="scientific">Candidatus Muproteobacteria bacterium RBG_16_60_9</name>
    <dbReference type="NCBI Taxonomy" id="1817755"/>
    <lineage>
        <taxon>Bacteria</taxon>
        <taxon>Pseudomonadati</taxon>
        <taxon>Pseudomonadota</taxon>
        <taxon>Candidatus Muproteobacteria</taxon>
    </lineage>
</organism>
<dbReference type="SUPFAM" id="SSF56436">
    <property type="entry name" value="C-type lectin-like"/>
    <property type="match status" value="1"/>
</dbReference>
<dbReference type="InterPro" id="IPR005532">
    <property type="entry name" value="SUMF_dom"/>
</dbReference>
<dbReference type="Pfam" id="PF03781">
    <property type="entry name" value="FGE-sulfatase"/>
    <property type="match status" value="2"/>
</dbReference>
<dbReference type="Pfam" id="PF12867">
    <property type="entry name" value="DinB_2"/>
    <property type="match status" value="1"/>
</dbReference>
<proteinExistence type="predicted"/>
<evidence type="ECO:0000256" key="2">
    <source>
        <dbReference type="ARBA" id="ARBA00023004"/>
    </source>
</evidence>
<dbReference type="GO" id="GO:0052699">
    <property type="term" value="P:ergothioneine biosynthetic process"/>
    <property type="evidence" value="ECO:0007669"/>
    <property type="project" value="InterPro"/>
</dbReference>
<feature type="domain" description="DinB-like" evidence="5">
    <location>
        <begin position="19"/>
        <end position="153"/>
    </location>
</feature>
<dbReference type="Proteomes" id="UP000179076">
    <property type="component" value="Unassembled WGS sequence"/>
</dbReference>
<evidence type="ECO:0000313" key="6">
    <source>
        <dbReference type="EMBL" id="OGI68356.1"/>
    </source>
</evidence>
<dbReference type="InterPro" id="IPR042095">
    <property type="entry name" value="SUMF_sf"/>
</dbReference>
<comment type="caution">
    <text evidence="6">The sequence shown here is derived from an EMBL/GenBank/DDBJ whole genome shotgun (WGS) entry which is preliminary data.</text>
</comment>
<evidence type="ECO:0000256" key="3">
    <source>
        <dbReference type="ARBA" id="ARBA00037882"/>
    </source>
</evidence>
<dbReference type="EMBL" id="MFSP01000041">
    <property type="protein sequence ID" value="OGI68356.1"/>
    <property type="molecule type" value="Genomic_DNA"/>
</dbReference>
<dbReference type="AlphaFoldDB" id="A0A1F6VFL4"/>
<evidence type="ECO:0000259" key="5">
    <source>
        <dbReference type="Pfam" id="PF12867"/>
    </source>
</evidence>
<dbReference type="InterPro" id="IPR017806">
    <property type="entry name" value="EgtB"/>
</dbReference>
<dbReference type="PANTHER" id="PTHR23150:SF36">
    <property type="entry name" value="HERCYNINE OXYGENASE"/>
    <property type="match status" value="1"/>
</dbReference>
<reference evidence="6 7" key="1">
    <citation type="journal article" date="2016" name="Nat. Commun.">
        <title>Thousands of microbial genomes shed light on interconnected biogeochemical processes in an aquifer system.</title>
        <authorList>
            <person name="Anantharaman K."/>
            <person name="Brown C.T."/>
            <person name="Hug L.A."/>
            <person name="Sharon I."/>
            <person name="Castelle C.J."/>
            <person name="Probst A.J."/>
            <person name="Thomas B.C."/>
            <person name="Singh A."/>
            <person name="Wilkins M.J."/>
            <person name="Karaoz U."/>
            <person name="Brodie E.L."/>
            <person name="Williams K.H."/>
            <person name="Hubbard S.S."/>
            <person name="Banfield J.F."/>
        </authorList>
    </citation>
    <scope>NUCLEOTIDE SEQUENCE [LARGE SCALE GENOMIC DNA]</scope>
</reference>
<dbReference type="SUPFAM" id="SSF109854">
    <property type="entry name" value="DinB/YfiT-like putative metalloenzymes"/>
    <property type="match status" value="1"/>
</dbReference>
<gene>
    <name evidence="6" type="ORF">A2W18_01135</name>
</gene>
<name>A0A1F6VFL4_9PROT</name>
<evidence type="ECO:0000259" key="4">
    <source>
        <dbReference type="Pfam" id="PF03781"/>
    </source>
</evidence>
<dbReference type="PANTHER" id="PTHR23150">
    <property type="entry name" value="SULFATASE MODIFYING FACTOR 1, 2"/>
    <property type="match status" value="1"/>
</dbReference>
<accession>A0A1F6VFL4</accession>
<dbReference type="InterPro" id="IPR016187">
    <property type="entry name" value="CTDL_fold"/>
</dbReference>
<feature type="domain" description="Sulfatase-modifying factor enzyme-like" evidence="4">
    <location>
        <begin position="346"/>
        <end position="421"/>
    </location>
</feature>
<sequence length="424" mass="48580">MRASATPADNDLTGLLARYREVRRQSESICQPLATEDYCIQSMPDVSPPKWHLAHTSWFFETFILRRYAANYAVFHPRYDYLFNSYYETVGSPYPRARRGLLSRPTVADIYRYRAHVDTAIEDFLARRSAEHTDDVRDRIVLGLHHEQQHQELLLTDIKHILALNPLRPAYSEIAELPSALAPALAWIEHPGGVREIGHDGSGFAFDNETPRHRVYLNDFALASRAVTNGEYLAFMQDRGYERSDLWLSDGWREMKDQGWRAPLYWEDQDGGWRTYTLGGMRRVRDDEPVCHLSYYEADAYARWAGKRLPTEAEWEVAATSLDVAGNFVESSRLHPNVADAKFSPAQLFGDVWEWTASDYAPYPGFRAAAGALGEYNGKFMCNQRVLRGGSCVSPQSHLRASYRNFFYPNTRWQFAGLRLAADA</sequence>
<dbReference type="Gene3D" id="3.90.1580.10">
    <property type="entry name" value="paralog of FGE (formylglycine-generating enzyme)"/>
    <property type="match status" value="1"/>
</dbReference>
<protein>
    <recommendedName>
        <fullName evidence="8">Sulfatase maturase</fullName>
    </recommendedName>
</protein>
<dbReference type="NCBIfam" id="TIGR03440">
    <property type="entry name" value="egtB_TIGR03440"/>
    <property type="match status" value="1"/>
</dbReference>
<comment type="pathway">
    <text evidence="3">Amino-acid biosynthesis; ergothioneine biosynthesis.</text>
</comment>
<evidence type="ECO:0000313" key="7">
    <source>
        <dbReference type="Proteomes" id="UP000179076"/>
    </source>
</evidence>
<evidence type="ECO:0000256" key="1">
    <source>
        <dbReference type="ARBA" id="ARBA00023002"/>
    </source>
</evidence>
<evidence type="ECO:0008006" key="8">
    <source>
        <dbReference type="Google" id="ProtNLM"/>
    </source>
</evidence>
<dbReference type="InterPro" id="IPR024775">
    <property type="entry name" value="DinB-like"/>
</dbReference>